<keyword evidence="2" id="KW-1185">Reference proteome</keyword>
<dbReference type="Proteomes" id="UP000672526">
    <property type="component" value="Unassembled WGS sequence"/>
</dbReference>
<reference evidence="1 2" key="1">
    <citation type="submission" date="2021-02" db="EMBL/GenBank/DDBJ databases">
        <authorList>
            <person name="Vanwijnsberghe S."/>
        </authorList>
    </citation>
    <scope>NUCLEOTIDE SEQUENCE [LARGE SCALE GENOMIC DNA]</scope>
    <source>
        <strain evidence="1 2">LMG 31837</strain>
    </source>
</reference>
<dbReference type="RefSeq" id="WP_211611885.1">
    <property type="nucleotide sequence ID" value="NZ_CAJNBK010000006.1"/>
</dbReference>
<accession>A0ABM8REX3</accession>
<proteinExistence type="predicted"/>
<comment type="caution">
    <text evidence="1">The sequence shown here is derived from an EMBL/GenBank/DDBJ whole genome shotgun (WGS) entry which is preliminary data.</text>
</comment>
<evidence type="ECO:0000313" key="1">
    <source>
        <dbReference type="EMBL" id="CAE6749274.1"/>
    </source>
</evidence>
<dbReference type="EMBL" id="CAJNBK010000006">
    <property type="protein sequence ID" value="CAE6749274.1"/>
    <property type="molecule type" value="Genomic_DNA"/>
</dbReference>
<protein>
    <submittedName>
        <fullName evidence="1">Uncharacterized protein</fullName>
    </submittedName>
</protein>
<gene>
    <name evidence="1" type="ORF">R69888_02894</name>
</gene>
<sequence length="130" mass="14513">MELLNRRLPGERVVQPTFEANVLSGEDAADALVNINQDSVGFTWELAASVHMARSPGYLHSPDGFRNIVLRTNDVARHAVALYADLDLFLVRKSDCPWRVFEFRGDAPTFTPKGNVSPVRNRANSTYPEV</sequence>
<organism evidence="1 2">
    <name type="scientific">Paraburkholderia haematera</name>
    <dbReference type="NCBI Taxonomy" id="2793077"/>
    <lineage>
        <taxon>Bacteria</taxon>
        <taxon>Pseudomonadati</taxon>
        <taxon>Pseudomonadota</taxon>
        <taxon>Betaproteobacteria</taxon>
        <taxon>Burkholderiales</taxon>
        <taxon>Burkholderiaceae</taxon>
        <taxon>Paraburkholderia</taxon>
    </lineage>
</organism>
<name>A0ABM8REX3_9BURK</name>
<evidence type="ECO:0000313" key="2">
    <source>
        <dbReference type="Proteomes" id="UP000672526"/>
    </source>
</evidence>